<evidence type="ECO:0008006" key="3">
    <source>
        <dbReference type="Google" id="ProtNLM"/>
    </source>
</evidence>
<protein>
    <recommendedName>
        <fullName evidence="3">F-box domain-containing protein</fullName>
    </recommendedName>
</protein>
<keyword evidence="2" id="KW-1185">Reference proteome</keyword>
<proteinExistence type="predicted"/>
<dbReference type="EMBL" id="KB446544">
    <property type="protein sequence ID" value="EME40176.1"/>
    <property type="molecule type" value="Genomic_DNA"/>
</dbReference>
<name>N1PFW3_DOTSN</name>
<evidence type="ECO:0000313" key="2">
    <source>
        <dbReference type="Proteomes" id="UP000016933"/>
    </source>
</evidence>
<evidence type="ECO:0000313" key="1">
    <source>
        <dbReference type="EMBL" id="EME40176.1"/>
    </source>
</evidence>
<reference evidence="2" key="1">
    <citation type="journal article" date="2012" name="PLoS Genet.">
        <title>The genomes of the fungal plant pathogens Cladosporium fulvum and Dothistroma septosporum reveal adaptation to different hosts and lifestyles but also signatures of common ancestry.</title>
        <authorList>
            <person name="de Wit P.J.G.M."/>
            <person name="van der Burgt A."/>
            <person name="Oekmen B."/>
            <person name="Stergiopoulos I."/>
            <person name="Abd-Elsalam K.A."/>
            <person name="Aerts A.L."/>
            <person name="Bahkali A.H."/>
            <person name="Beenen H.G."/>
            <person name="Chettri P."/>
            <person name="Cox M.P."/>
            <person name="Datema E."/>
            <person name="de Vries R.P."/>
            <person name="Dhillon B."/>
            <person name="Ganley A.R."/>
            <person name="Griffiths S.A."/>
            <person name="Guo Y."/>
            <person name="Hamelin R.C."/>
            <person name="Henrissat B."/>
            <person name="Kabir M.S."/>
            <person name="Jashni M.K."/>
            <person name="Kema G."/>
            <person name="Klaubauf S."/>
            <person name="Lapidus A."/>
            <person name="Levasseur A."/>
            <person name="Lindquist E."/>
            <person name="Mehrabi R."/>
            <person name="Ohm R.A."/>
            <person name="Owen T.J."/>
            <person name="Salamov A."/>
            <person name="Schwelm A."/>
            <person name="Schijlen E."/>
            <person name="Sun H."/>
            <person name="van den Burg H.A."/>
            <person name="van Ham R.C.H.J."/>
            <person name="Zhang S."/>
            <person name="Goodwin S.B."/>
            <person name="Grigoriev I.V."/>
            <person name="Collemare J."/>
            <person name="Bradshaw R.E."/>
        </authorList>
    </citation>
    <scope>NUCLEOTIDE SEQUENCE [LARGE SCALE GENOMIC DNA]</scope>
    <source>
        <strain evidence="2">NZE10 / CBS 128990</strain>
    </source>
</reference>
<dbReference type="Proteomes" id="UP000016933">
    <property type="component" value="Unassembled WGS sequence"/>
</dbReference>
<reference evidence="1 2" key="2">
    <citation type="journal article" date="2012" name="PLoS Pathog.">
        <title>Diverse lifestyles and strategies of plant pathogenesis encoded in the genomes of eighteen Dothideomycetes fungi.</title>
        <authorList>
            <person name="Ohm R.A."/>
            <person name="Feau N."/>
            <person name="Henrissat B."/>
            <person name="Schoch C.L."/>
            <person name="Horwitz B.A."/>
            <person name="Barry K.W."/>
            <person name="Condon B.J."/>
            <person name="Copeland A.C."/>
            <person name="Dhillon B."/>
            <person name="Glaser F."/>
            <person name="Hesse C.N."/>
            <person name="Kosti I."/>
            <person name="LaButti K."/>
            <person name="Lindquist E.A."/>
            <person name="Lucas S."/>
            <person name="Salamov A.A."/>
            <person name="Bradshaw R.E."/>
            <person name="Ciuffetti L."/>
            <person name="Hamelin R.C."/>
            <person name="Kema G.H.J."/>
            <person name="Lawrence C."/>
            <person name="Scott J.A."/>
            <person name="Spatafora J.W."/>
            <person name="Turgeon B.G."/>
            <person name="de Wit P.J.G.M."/>
            <person name="Zhong S."/>
            <person name="Goodwin S.B."/>
            <person name="Grigoriev I.V."/>
        </authorList>
    </citation>
    <scope>NUCLEOTIDE SEQUENCE [LARGE SCALE GENOMIC DNA]</scope>
    <source>
        <strain evidence="2">NZE10 / CBS 128990</strain>
    </source>
</reference>
<dbReference type="HOGENOM" id="CLU_1189892_0_0_1"/>
<sequence length="233" mass="25429">MNANTTIADEHGGDNAAITATAPATPVATPTRTATYPTTHLLTLPYELRSQVLSTILPPQRIYLCGLALFGVRTCNKRIFSSYLSLSLTCHQLHREARSELFQSCEFAVVALLPRGHLPRNGSCICDEMIKFAKKLHFEMQNCGGRRVDVVLRKAGERWGFEWVGEEEEVHERAGKQVGVVLERVGAGHLSFEVLSRIGEAVEEAVGVVREGEGEGVGSVRKAFYVSSFGAAA</sequence>
<organism evidence="1 2">
    <name type="scientific">Dothistroma septosporum (strain NZE10 / CBS 128990)</name>
    <name type="common">Red band needle blight fungus</name>
    <name type="synonym">Mycosphaerella pini</name>
    <dbReference type="NCBI Taxonomy" id="675120"/>
    <lineage>
        <taxon>Eukaryota</taxon>
        <taxon>Fungi</taxon>
        <taxon>Dikarya</taxon>
        <taxon>Ascomycota</taxon>
        <taxon>Pezizomycotina</taxon>
        <taxon>Dothideomycetes</taxon>
        <taxon>Dothideomycetidae</taxon>
        <taxon>Mycosphaerellales</taxon>
        <taxon>Mycosphaerellaceae</taxon>
        <taxon>Dothistroma</taxon>
    </lineage>
</organism>
<gene>
    <name evidence="1" type="ORF">DOTSEDRAFT_38161</name>
</gene>
<accession>N1PFW3</accession>
<dbReference type="AlphaFoldDB" id="N1PFW3"/>